<proteinExistence type="predicted"/>
<dbReference type="AlphaFoldDB" id="A0A6S7L8Q5"/>
<evidence type="ECO:0000313" key="2">
    <source>
        <dbReference type="Proteomes" id="UP001152795"/>
    </source>
</evidence>
<evidence type="ECO:0000313" key="1">
    <source>
        <dbReference type="EMBL" id="CAB4034282.1"/>
    </source>
</evidence>
<dbReference type="OrthoDB" id="6011934at2759"/>
<organism evidence="1 2">
    <name type="scientific">Paramuricea clavata</name>
    <name type="common">Red gorgonian</name>
    <name type="synonym">Violescent sea-whip</name>
    <dbReference type="NCBI Taxonomy" id="317549"/>
    <lineage>
        <taxon>Eukaryota</taxon>
        <taxon>Metazoa</taxon>
        <taxon>Cnidaria</taxon>
        <taxon>Anthozoa</taxon>
        <taxon>Octocorallia</taxon>
        <taxon>Malacalcyonacea</taxon>
        <taxon>Plexauridae</taxon>
        <taxon>Paramuricea</taxon>
    </lineage>
</organism>
<sequence>MPNWMTREFFQPESERNRISVHEYCESASIRTMRRMDDLELVDFFEQQLKSKDNFASAFEHVLKTKLKAYMKKYVLIQPGDWPCQFFSRQLVYETIANHLPSMLTPQTLGNNDDLTTTDNIHPTPRAVNHDSARICTSSSTTTRVLPPLAAPSQ</sequence>
<accession>A0A6S7L8Q5</accession>
<name>A0A6S7L8Q5_PARCT</name>
<gene>
    <name evidence="1" type="ORF">PACLA_8A078648</name>
</gene>
<comment type="caution">
    <text evidence="1">The sequence shown here is derived from an EMBL/GenBank/DDBJ whole genome shotgun (WGS) entry which is preliminary data.</text>
</comment>
<dbReference type="EMBL" id="CACRXK020019985">
    <property type="protein sequence ID" value="CAB4034282.1"/>
    <property type="molecule type" value="Genomic_DNA"/>
</dbReference>
<reference evidence="1" key="1">
    <citation type="submission" date="2020-04" db="EMBL/GenBank/DDBJ databases">
        <authorList>
            <person name="Alioto T."/>
            <person name="Alioto T."/>
            <person name="Gomez Garrido J."/>
        </authorList>
    </citation>
    <scope>NUCLEOTIDE SEQUENCE</scope>
    <source>
        <strain evidence="1">A484AB</strain>
    </source>
</reference>
<protein>
    <submittedName>
        <fullName evidence="1">Uncharacterized protein</fullName>
    </submittedName>
</protein>
<keyword evidence="2" id="KW-1185">Reference proteome</keyword>
<dbReference type="Proteomes" id="UP001152795">
    <property type="component" value="Unassembled WGS sequence"/>
</dbReference>